<dbReference type="InterPro" id="IPR011990">
    <property type="entry name" value="TPR-like_helical_dom_sf"/>
</dbReference>
<sequence length="539" mass="59858">MAIEGSLQDVSMADICQLLAMGRKTGCLSVTDRSNFGYVYFENGRVIYASLLNRPDRIGELLVRNGVVTETQLHEAVAVQEERRGGTPVGEVLLERGAITTDDLHRFIRVQIEEAVYHLFSWSRGTFHFDADQRPEEEGFYLVDIPAESLLLEGARRVDEWSLIEKKVPSFDLVFEVVKNPSDDPDVELEERQLRILGLIDGERTVEEIVSASGMVEFDVGKGLYGLIQAGFVERTGRRIGVGPEPDEQLRQHLDLGVAFYRSGMLEDATREFNAVLQKDAENGSALHRLGLIAFRSRRFDDALRFFDRVPDAPDTRYVVHRNRALTLELLGRFDEALAALDRCEQARPGDRSVALARGVLLLQAGTPVDALEELGRYRDDPDLKRPSALYYASAVLGAAMVGEFDRAVALGREGLGLHPESGPLLVNTAAALEQRGDAQTAEALYARAVSLNPAPAQAHKALGDQAYDRGDLEQARIHYEKAVKIDPRLGDDVYLRLGTLAHGDAETDVARLLWRRALELNPSNEAVRAHLELIDQGR</sequence>
<dbReference type="RefSeq" id="WP_405276745.1">
    <property type="nucleotide sequence ID" value="NZ_CP144380.1"/>
</dbReference>
<dbReference type="Proteomes" id="UP001484239">
    <property type="component" value="Unassembled WGS sequence"/>
</dbReference>
<evidence type="ECO:0000259" key="2">
    <source>
        <dbReference type="Pfam" id="PF14332"/>
    </source>
</evidence>
<feature type="repeat" description="TPR" evidence="1">
    <location>
        <begin position="457"/>
        <end position="490"/>
    </location>
</feature>
<dbReference type="PANTHER" id="PTHR36304">
    <property type="entry name" value="DOMAIN GTPASE-ACTIVATING PROTEIN, PUTATIVE-RELATED-RELATED"/>
    <property type="match status" value="1"/>
</dbReference>
<keyword evidence="4" id="KW-1185">Reference proteome</keyword>
<dbReference type="SMART" id="SM00028">
    <property type="entry name" value="TPR"/>
    <property type="match status" value="6"/>
</dbReference>
<dbReference type="Gene3D" id="1.25.40.10">
    <property type="entry name" value="Tetratricopeptide repeat domain"/>
    <property type="match status" value="2"/>
</dbReference>
<dbReference type="Pfam" id="PF13432">
    <property type="entry name" value="TPR_16"/>
    <property type="match status" value="3"/>
</dbReference>
<proteinExistence type="predicted"/>
<accession>A0ABU9EDW2</accession>
<evidence type="ECO:0000256" key="1">
    <source>
        <dbReference type="PROSITE-ProRule" id="PRU00339"/>
    </source>
</evidence>
<feature type="repeat" description="TPR" evidence="1">
    <location>
        <begin position="492"/>
        <end position="525"/>
    </location>
</feature>
<dbReference type="EMBL" id="JBBHLI010000009">
    <property type="protein sequence ID" value="MEK9502090.1"/>
    <property type="molecule type" value="Genomic_DNA"/>
</dbReference>
<organism evidence="3 4">
    <name type="scientific">Gaopeijia maritima</name>
    <dbReference type="NCBI Taxonomy" id="3119007"/>
    <lineage>
        <taxon>Bacteria</taxon>
        <taxon>Pseudomonadati</taxon>
        <taxon>Gemmatimonadota</taxon>
        <taxon>Longimicrobiia</taxon>
        <taxon>Gaopeijiales</taxon>
        <taxon>Gaopeijiaceae</taxon>
        <taxon>Gaopeijia</taxon>
    </lineage>
</organism>
<protein>
    <submittedName>
        <fullName evidence="3">DUF4388 domain-containing protein</fullName>
    </submittedName>
</protein>
<feature type="domain" description="PatA-like N-terminal" evidence="2">
    <location>
        <begin position="4"/>
        <end position="162"/>
    </location>
</feature>
<dbReference type="PANTHER" id="PTHR36304:SF4">
    <property type="entry name" value="DUF4388 DOMAIN-CONTAINING PROTEIN"/>
    <property type="match status" value="1"/>
</dbReference>
<keyword evidence="1" id="KW-0802">TPR repeat</keyword>
<evidence type="ECO:0000313" key="3">
    <source>
        <dbReference type="EMBL" id="MEK9502090.1"/>
    </source>
</evidence>
<evidence type="ECO:0000313" key="4">
    <source>
        <dbReference type="Proteomes" id="UP001484239"/>
    </source>
</evidence>
<comment type="caution">
    <text evidence="3">The sequence shown here is derived from an EMBL/GenBank/DDBJ whole genome shotgun (WGS) entry which is preliminary data.</text>
</comment>
<dbReference type="SUPFAM" id="SSF48452">
    <property type="entry name" value="TPR-like"/>
    <property type="match status" value="2"/>
</dbReference>
<dbReference type="InterPro" id="IPR019734">
    <property type="entry name" value="TPR_rpt"/>
</dbReference>
<name>A0ABU9EDW2_9BACT</name>
<dbReference type="InterPro" id="IPR037257">
    <property type="entry name" value="T2SS_E_N_sf"/>
</dbReference>
<gene>
    <name evidence="3" type="ORF">WI372_13945</name>
</gene>
<dbReference type="SUPFAM" id="SSF160246">
    <property type="entry name" value="EspE N-terminal domain-like"/>
    <property type="match status" value="1"/>
</dbReference>
<dbReference type="InterPro" id="IPR025497">
    <property type="entry name" value="PatA-like_N"/>
</dbReference>
<dbReference type="Pfam" id="PF14332">
    <property type="entry name" value="DUF4388"/>
    <property type="match status" value="1"/>
</dbReference>
<dbReference type="PROSITE" id="PS50005">
    <property type="entry name" value="TPR"/>
    <property type="match status" value="2"/>
</dbReference>
<reference evidence="3 4" key="1">
    <citation type="submission" date="2024-02" db="EMBL/GenBank/DDBJ databases">
        <title>A novel Gemmatimonadota bacterium.</title>
        <authorList>
            <person name="Du Z.-J."/>
            <person name="Ye Y.-Q."/>
        </authorList>
    </citation>
    <scope>NUCLEOTIDE SEQUENCE [LARGE SCALE GENOMIC DNA]</scope>
    <source>
        <strain evidence="3 4">DH-20</strain>
    </source>
</reference>